<dbReference type="EMBL" id="RCMK01000307">
    <property type="protein sequence ID" value="KAG2937451.1"/>
    <property type="molecule type" value="Genomic_DNA"/>
</dbReference>
<dbReference type="Proteomes" id="UP000736787">
    <property type="component" value="Unassembled WGS sequence"/>
</dbReference>
<evidence type="ECO:0000313" key="2">
    <source>
        <dbReference type="EMBL" id="KAG2937451.1"/>
    </source>
</evidence>
<protein>
    <submittedName>
        <fullName evidence="2">Uncharacterized protein</fullName>
    </submittedName>
</protein>
<gene>
    <name evidence="2" type="ORF">PC117_g11675</name>
</gene>
<reference evidence="2" key="1">
    <citation type="submission" date="2018-10" db="EMBL/GenBank/DDBJ databases">
        <title>Effector identification in a new, highly contiguous assembly of the strawberry crown rot pathogen Phytophthora cactorum.</title>
        <authorList>
            <person name="Armitage A.D."/>
            <person name="Nellist C.F."/>
            <person name="Bates H."/>
            <person name="Vickerstaff R.J."/>
            <person name="Harrison R.J."/>
        </authorList>
    </citation>
    <scope>NUCLEOTIDE SEQUENCE</scope>
    <source>
        <strain evidence="2">4040</strain>
    </source>
</reference>
<evidence type="ECO:0000256" key="1">
    <source>
        <dbReference type="SAM" id="MobiDB-lite"/>
    </source>
</evidence>
<evidence type="ECO:0000313" key="3">
    <source>
        <dbReference type="Proteomes" id="UP000736787"/>
    </source>
</evidence>
<name>A0A8T1DC55_9STRA</name>
<feature type="region of interest" description="Disordered" evidence="1">
    <location>
        <begin position="15"/>
        <end position="35"/>
    </location>
</feature>
<proteinExistence type="predicted"/>
<dbReference type="AlphaFoldDB" id="A0A8T1DC55"/>
<accession>A0A8T1DC55</accession>
<sequence length="131" mass="14310">MGTVGVAAPASLQEPVGDLKGAEAQETQALPEAPKKEKANVRLSDFVVGLVQGTTDVQLPTTYKQASTCKQVLAQWRAAILVELQSLKGRKTWKLVPRKVVPRKAAKKAKVITYRGDFTVKRDARGRTQKI</sequence>
<organism evidence="2 3">
    <name type="scientific">Phytophthora cactorum</name>
    <dbReference type="NCBI Taxonomy" id="29920"/>
    <lineage>
        <taxon>Eukaryota</taxon>
        <taxon>Sar</taxon>
        <taxon>Stramenopiles</taxon>
        <taxon>Oomycota</taxon>
        <taxon>Peronosporomycetes</taxon>
        <taxon>Peronosporales</taxon>
        <taxon>Peronosporaceae</taxon>
        <taxon>Phytophthora</taxon>
    </lineage>
</organism>
<comment type="caution">
    <text evidence="2">The sequence shown here is derived from an EMBL/GenBank/DDBJ whole genome shotgun (WGS) entry which is preliminary data.</text>
</comment>